<evidence type="ECO:0000313" key="1">
    <source>
        <dbReference type="EMBL" id="KAH8386153.1"/>
    </source>
</evidence>
<protein>
    <submittedName>
        <fullName evidence="1">Uncharacterized protein</fullName>
    </submittedName>
</protein>
<organism evidence="1 2">
    <name type="scientific">Drosophila rubida</name>
    <dbReference type="NCBI Taxonomy" id="30044"/>
    <lineage>
        <taxon>Eukaryota</taxon>
        <taxon>Metazoa</taxon>
        <taxon>Ecdysozoa</taxon>
        <taxon>Arthropoda</taxon>
        <taxon>Hexapoda</taxon>
        <taxon>Insecta</taxon>
        <taxon>Pterygota</taxon>
        <taxon>Neoptera</taxon>
        <taxon>Endopterygota</taxon>
        <taxon>Diptera</taxon>
        <taxon>Brachycera</taxon>
        <taxon>Muscomorpha</taxon>
        <taxon>Ephydroidea</taxon>
        <taxon>Drosophilidae</taxon>
        <taxon>Drosophila</taxon>
    </lineage>
</organism>
<comment type="caution">
    <text evidence="1">The sequence shown here is derived from an EMBL/GenBank/DDBJ whole genome shotgun (WGS) entry which is preliminary data.</text>
</comment>
<dbReference type="AlphaFoldDB" id="A0AAD4PP88"/>
<dbReference type="Proteomes" id="UP001200034">
    <property type="component" value="Unassembled WGS sequence"/>
</dbReference>
<name>A0AAD4PP88_9MUSC</name>
<accession>A0AAD4PP88</accession>
<gene>
    <name evidence="1" type="ORF">KR093_003286</name>
</gene>
<keyword evidence="2" id="KW-1185">Reference proteome</keyword>
<proteinExistence type="predicted"/>
<evidence type="ECO:0000313" key="2">
    <source>
        <dbReference type="Proteomes" id="UP001200034"/>
    </source>
</evidence>
<feature type="non-terminal residue" evidence="1">
    <location>
        <position position="1"/>
    </location>
</feature>
<feature type="non-terminal residue" evidence="1">
    <location>
        <position position="174"/>
    </location>
</feature>
<dbReference type="EMBL" id="JAJJHW010000109">
    <property type="protein sequence ID" value="KAH8386153.1"/>
    <property type="molecule type" value="Genomic_DNA"/>
</dbReference>
<sequence>QPPAARIYRLDLCRFEGRILQGEPVWRTPPGQLLHDLIALPHARSLLWLQHELGARNATLQGRSLDDGSALSFEGVPAALWRLFEGSQETPLGETLNLVDHLGRLCVYHVARQLCMPTALRSQLNLLSDDIAQLAQDAGYIYALRNGSVRAYSRRRQQLAYVLELQPDEVRLLR</sequence>
<reference evidence="1" key="1">
    <citation type="journal article" date="2021" name="Mol. Ecol. Resour.">
        <title>Phylogenomic analyses of the genus Drosophila reveals genomic signals of climate adaptation.</title>
        <authorList>
            <person name="Li F."/>
            <person name="Rane R.V."/>
            <person name="Luria V."/>
            <person name="Xiong Z."/>
            <person name="Chen J."/>
            <person name="Li Z."/>
            <person name="Catullo R.A."/>
            <person name="Griffin P.C."/>
            <person name="Schiffer M."/>
            <person name="Pearce S."/>
            <person name="Lee S.F."/>
            <person name="McElroy K."/>
            <person name="Stocker A."/>
            <person name="Shirriffs J."/>
            <person name="Cockerell F."/>
            <person name="Coppin C."/>
            <person name="Sgro C.M."/>
            <person name="Karger A."/>
            <person name="Cain J.W."/>
            <person name="Weber J.A."/>
            <person name="Santpere G."/>
            <person name="Kirschner M.W."/>
            <person name="Hoffmann A.A."/>
            <person name="Oakeshott J.G."/>
            <person name="Zhang G."/>
        </authorList>
    </citation>
    <scope>NUCLEOTIDE SEQUENCE</scope>
    <source>
        <strain evidence="1">BGI-SZ-2011g</strain>
    </source>
</reference>